<evidence type="ECO:0000313" key="1">
    <source>
        <dbReference type="EMBL" id="MFC6322616.1"/>
    </source>
</evidence>
<reference evidence="2" key="1">
    <citation type="journal article" date="2019" name="Int. J. Syst. Evol. Microbiol.">
        <title>The Global Catalogue of Microorganisms (GCM) 10K type strain sequencing project: providing services to taxonomists for standard genome sequencing and annotation.</title>
        <authorList>
            <consortium name="The Broad Institute Genomics Platform"/>
            <consortium name="The Broad Institute Genome Sequencing Center for Infectious Disease"/>
            <person name="Wu L."/>
            <person name="Ma J."/>
        </authorList>
    </citation>
    <scope>NUCLEOTIDE SEQUENCE [LARGE SCALE GENOMIC DNA]</scope>
    <source>
        <strain evidence="2">CCM 8895</strain>
    </source>
</reference>
<comment type="caution">
    <text evidence="1">The sequence shown here is derived from an EMBL/GenBank/DDBJ whole genome shotgun (WGS) entry which is preliminary data.</text>
</comment>
<dbReference type="Proteomes" id="UP001596186">
    <property type="component" value="Unassembled WGS sequence"/>
</dbReference>
<accession>A0ABW1USG6</accession>
<proteinExistence type="predicted"/>
<evidence type="ECO:0000313" key="2">
    <source>
        <dbReference type="Proteomes" id="UP001596186"/>
    </source>
</evidence>
<organism evidence="1 2">
    <name type="scientific">Companilactobacillus baiquanensis</name>
    <dbReference type="NCBI Taxonomy" id="2486005"/>
    <lineage>
        <taxon>Bacteria</taxon>
        <taxon>Bacillati</taxon>
        <taxon>Bacillota</taxon>
        <taxon>Bacilli</taxon>
        <taxon>Lactobacillales</taxon>
        <taxon>Lactobacillaceae</taxon>
        <taxon>Companilactobacillus</taxon>
    </lineage>
</organism>
<dbReference type="RefSeq" id="WP_125593159.1">
    <property type="nucleotide sequence ID" value="NZ_JBHSSN010000004.1"/>
</dbReference>
<protein>
    <submittedName>
        <fullName evidence="1">Uncharacterized protein</fullName>
    </submittedName>
</protein>
<keyword evidence="2" id="KW-1185">Reference proteome</keyword>
<name>A0ABW1USG6_9LACO</name>
<sequence length="256" mass="29570">MHNIYQFSNQVINKEWLLNQGIRLLYINDNFIVDNDIVALFDIKDHGVTYGNSIVVHKNKGVFFVERTTKQLMNEFHQTNRVGFMVSRVLSNYFKFKHYLPMVHGNVGYMPMTGGSRSNADWIGLHFVVGFSQTNQTANFESIQGYNIEMDFPKGNLSTRVHDVSVMAEYFVSSAKIYMKSMNLQISVLNDECILTAFSTCICSKHLKIPQKYQEVEHGVDQLVDSVFLKMCRGELGYLESVIIYKQKISKIKRNY</sequence>
<gene>
    <name evidence="1" type="ORF">ACFP1F_02395</name>
</gene>
<dbReference type="EMBL" id="JBHSSN010000004">
    <property type="protein sequence ID" value="MFC6322616.1"/>
    <property type="molecule type" value="Genomic_DNA"/>
</dbReference>